<dbReference type="AlphaFoldDB" id="A0A853B9V0"/>
<dbReference type="PANTHER" id="PTHR35174:SF3">
    <property type="entry name" value="BLL7171 PROTEIN"/>
    <property type="match status" value="1"/>
</dbReference>
<dbReference type="InterPro" id="IPR011008">
    <property type="entry name" value="Dimeric_a/b-barrel"/>
</dbReference>
<comment type="similarity">
    <text evidence="1">Belongs to the YciI family.</text>
</comment>
<dbReference type="Proteomes" id="UP000549616">
    <property type="component" value="Unassembled WGS sequence"/>
</dbReference>
<name>A0A853B9V0_9PSEU</name>
<dbReference type="RefSeq" id="WP_179776386.1">
    <property type="nucleotide sequence ID" value="NZ_JACCFK010000002.1"/>
</dbReference>
<keyword evidence="4" id="KW-1185">Reference proteome</keyword>
<sequence>MKFLVLIYRNAASHEIWERMADDEKRAGLRAYEALNRDLAESGELVASSSLAPPETGKRVLVREGQVVAGDGPFAEVKEQLAGFYVLECDSVERAVECAARIPEASAGLVEVRPTQDLSVFLP</sequence>
<dbReference type="Pfam" id="PF03795">
    <property type="entry name" value="YCII"/>
    <property type="match status" value="1"/>
</dbReference>
<gene>
    <name evidence="3" type="ORF">HNR02_005483</name>
</gene>
<protein>
    <recommendedName>
        <fullName evidence="2">YCII-related domain-containing protein</fullName>
    </recommendedName>
</protein>
<dbReference type="EMBL" id="JACCFK010000002">
    <property type="protein sequence ID" value="NYI92108.1"/>
    <property type="molecule type" value="Genomic_DNA"/>
</dbReference>
<dbReference type="Gene3D" id="3.30.70.1060">
    <property type="entry name" value="Dimeric alpha+beta barrel"/>
    <property type="match status" value="1"/>
</dbReference>
<dbReference type="InterPro" id="IPR005545">
    <property type="entry name" value="YCII"/>
</dbReference>
<proteinExistence type="inferred from homology"/>
<evidence type="ECO:0000313" key="3">
    <source>
        <dbReference type="EMBL" id="NYI92108.1"/>
    </source>
</evidence>
<accession>A0A853B9V0</accession>
<evidence type="ECO:0000313" key="4">
    <source>
        <dbReference type="Proteomes" id="UP000549616"/>
    </source>
</evidence>
<feature type="domain" description="YCII-related" evidence="2">
    <location>
        <begin position="1"/>
        <end position="114"/>
    </location>
</feature>
<evidence type="ECO:0000259" key="2">
    <source>
        <dbReference type="Pfam" id="PF03795"/>
    </source>
</evidence>
<organism evidence="3 4">
    <name type="scientific">Amycolatopsis endophytica</name>
    <dbReference type="NCBI Taxonomy" id="860233"/>
    <lineage>
        <taxon>Bacteria</taxon>
        <taxon>Bacillati</taxon>
        <taxon>Actinomycetota</taxon>
        <taxon>Actinomycetes</taxon>
        <taxon>Pseudonocardiales</taxon>
        <taxon>Pseudonocardiaceae</taxon>
        <taxon>Amycolatopsis</taxon>
    </lineage>
</organism>
<dbReference type="PANTHER" id="PTHR35174">
    <property type="entry name" value="BLL7171 PROTEIN-RELATED"/>
    <property type="match status" value="1"/>
</dbReference>
<reference evidence="3 4" key="1">
    <citation type="submission" date="2020-07" db="EMBL/GenBank/DDBJ databases">
        <title>Sequencing the genomes of 1000 actinobacteria strains.</title>
        <authorList>
            <person name="Klenk H.-P."/>
        </authorList>
    </citation>
    <scope>NUCLEOTIDE SEQUENCE [LARGE SCALE GENOMIC DNA]</scope>
    <source>
        <strain evidence="3 4">DSM 104006</strain>
    </source>
</reference>
<comment type="caution">
    <text evidence="3">The sequence shown here is derived from an EMBL/GenBank/DDBJ whole genome shotgun (WGS) entry which is preliminary data.</text>
</comment>
<evidence type="ECO:0000256" key="1">
    <source>
        <dbReference type="ARBA" id="ARBA00007689"/>
    </source>
</evidence>
<dbReference type="SUPFAM" id="SSF54909">
    <property type="entry name" value="Dimeric alpha+beta barrel"/>
    <property type="match status" value="1"/>
</dbReference>